<dbReference type="CDD" id="cd13877">
    <property type="entry name" value="CuRO_2_Fet3p_like"/>
    <property type="match status" value="1"/>
</dbReference>
<dbReference type="SUPFAM" id="SSF50998">
    <property type="entry name" value="Quinoprotein alcohol dehydrogenase-like"/>
    <property type="match status" value="1"/>
</dbReference>
<dbReference type="GO" id="GO:0033215">
    <property type="term" value="P:reductive iron assimilation"/>
    <property type="evidence" value="ECO:0007669"/>
    <property type="project" value="TreeGrafter"/>
</dbReference>
<keyword evidence="5" id="KW-0186">Copper</keyword>
<evidence type="ECO:0000256" key="3">
    <source>
        <dbReference type="ARBA" id="ARBA00022729"/>
    </source>
</evidence>
<comment type="similarity">
    <text evidence="1">Belongs to the multicopper oxidase family.</text>
</comment>
<dbReference type="Proteomes" id="UP000235786">
    <property type="component" value="Unassembled WGS sequence"/>
</dbReference>
<dbReference type="PANTHER" id="PTHR11709">
    <property type="entry name" value="MULTI-COPPER OXIDASE"/>
    <property type="match status" value="1"/>
</dbReference>
<protein>
    <submittedName>
        <fullName evidence="9">Ferroxidase</fullName>
    </submittedName>
</protein>
<evidence type="ECO:0000256" key="7">
    <source>
        <dbReference type="SAM" id="SignalP"/>
    </source>
</evidence>
<dbReference type="Pfam" id="PF07732">
    <property type="entry name" value="Cu-oxidase_3"/>
    <property type="match status" value="1"/>
</dbReference>
<dbReference type="InterPro" id="IPR011707">
    <property type="entry name" value="Cu-oxidase-like_N"/>
</dbReference>
<dbReference type="STRING" id="1149755.A0A2J6R1I8"/>
<dbReference type="GO" id="GO:0010106">
    <property type="term" value="P:cellular response to iron ion starvation"/>
    <property type="evidence" value="ECO:0007669"/>
    <property type="project" value="TreeGrafter"/>
</dbReference>
<dbReference type="InterPro" id="IPR011706">
    <property type="entry name" value="Cu-oxidase_C"/>
</dbReference>
<dbReference type="SMART" id="SM00321">
    <property type="entry name" value="WSC"/>
    <property type="match status" value="2"/>
</dbReference>
<feature type="domain" description="WSC" evidence="8">
    <location>
        <begin position="815"/>
        <end position="907"/>
    </location>
</feature>
<dbReference type="InterPro" id="IPR002355">
    <property type="entry name" value="Cu_oxidase_Cu_BS"/>
</dbReference>
<dbReference type="InterPro" id="IPR008972">
    <property type="entry name" value="Cupredoxin"/>
</dbReference>
<evidence type="ECO:0000313" key="9">
    <source>
        <dbReference type="EMBL" id="PMD32383.1"/>
    </source>
</evidence>
<feature type="region of interest" description="Disordered" evidence="6">
    <location>
        <begin position="648"/>
        <end position="700"/>
    </location>
</feature>
<name>A0A2J6R1I8_HYAVF</name>
<dbReference type="InterPro" id="IPR045087">
    <property type="entry name" value="Cu-oxidase_fam"/>
</dbReference>
<feature type="chain" id="PRO_5014468615" evidence="7">
    <location>
        <begin position="20"/>
        <end position="1547"/>
    </location>
</feature>
<feature type="compositionally biased region" description="Low complexity" evidence="6">
    <location>
        <begin position="648"/>
        <end position="695"/>
    </location>
</feature>
<reference evidence="9 10" key="1">
    <citation type="submission" date="2016-04" db="EMBL/GenBank/DDBJ databases">
        <title>A degradative enzymes factory behind the ericoid mycorrhizal symbiosis.</title>
        <authorList>
            <consortium name="DOE Joint Genome Institute"/>
            <person name="Martino E."/>
            <person name="Morin E."/>
            <person name="Grelet G."/>
            <person name="Kuo A."/>
            <person name="Kohler A."/>
            <person name="Daghino S."/>
            <person name="Barry K."/>
            <person name="Choi C."/>
            <person name="Cichocki N."/>
            <person name="Clum A."/>
            <person name="Copeland A."/>
            <person name="Hainaut M."/>
            <person name="Haridas S."/>
            <person name="Labutti K."/>
            <person name="Lindquist E."/>
            <person name="Lipzen A."/>
            <person name="Khouja H.-R."/>
            <person name="Murat C."/>
            <person name="Ohm R."/>
            <person name="Olson A."/>
            <person name="Spatafora J."/>
            <person name="Veneault-Fourrey C."/>
            <person name="Henrissat B."/>
            <person name="Grigoriev I."/>
            <person name="Martin F."/>
            <person name="Perotto S."/>
        </authorList>
    </citation>
    <scope>NUCLEOTIDE SEQUENCE [LARGE SCALE GENOMIC DNA]</scope>
    <source>
        <strain evidence="9 10">F</strain>
    </source>
</reference>
<keyword evidence="10" id="KW-1185">Reference proteome</keyword>
<feature type="region of interest" description="Disordered" evidence="6">
    <location>
        <begin position="550"/>
        <end position="616"/>
    </location>
</feature>
<keyword evidence="3 7" id="KW-0732">Signal</keyword>
<feature type="domain" description="WSC" evidence="8">
    <location>
        <begin position="706"/>
        <end position="798"/>
    </location>
</feature>
<proteinExistence type="inferred from homology"/>
<dbReference type="InterPro" id="IPR033138">
    <property type="entry name" value="Cu_oxidase_CS"/>
</dbReference>
<dbReference type="PROSITE" id="PS00079">
    <property type="entry name" value="MULTICOPPER_OXIDASE1"/>
    <property type="match status" value="1"/>
</dbReference>
<organism evidence="9 10">
    <name type="scientific">Hyaloscypha variabilis (strain UAMH 11265 / GT02V1 / F)</name>
    <name type="common">Meliniomyces variabilis</name>
    <dbReference type="NCBI Taxonomy" id="1149755"/>
    <lineage>
        <taxon>Eukaryota</taxon>
        <taxon>Fungi</taxon>
        <taxon>Dikarya</taxon>
        <taxon>Ascomycota</taxon>
        <taxon>Pezizomycotina</taxon>
        <taxon>Leotiomycetes</taxon>
        <taxon>Helotiales</taxon>
        <taxon>Hyaloscyphaceae</taxon>
        <taxon>Hyaloscypha</taxon>
        <taxon>Hyaloscypha variabilis</taxon>
    </lineage>
</organism>
<dbReference type="Pfam" id="PF01822">
    <property type="entry name" value="WSC"/>
    <property type="match status" value="2"/>
</dbReference>
<dbReference type="EMBL" id="KZ613959">
    <property type="protein sequence ID" value="PMD32383.1"/>
    <property type="molecule type" value="Genomic_DNA"/>
</dbReference>
<dbReference type="PROSITE" id="PS51212">
    <property type="entry name" value="WSC"/>
    <property type="match status" value="2"/>
</dbReference>
<evidence type="ECO:0000256" key="4">
    <source>
        <dbReference type="ARBA" id="ARBA00023002"/>
    </source>
</evidence>
<dbReference type="Pfam" id="PF07731">
    <property type="entry name" value="Cu-oxidase_2"/>
    <property type="match status" value="1"/>
</dbReference>
<dbReference type="Pfam" id="PF00394">
    <property type="entry name" value="Cu-oxidase"/>
    <property type="match status" value="1"/>
</dbReference>
<accession>A0A2J6R1I8</accession>
<dbReference type="OrthoDB" id="2121828at2759"/>
<dbReference type="InterPro" id="IPR002889">
    <property type="entry name" value="WSC_carb-bd"/>
</dbReference>
<dbReference type="SUPFAM" id="SSF49503">
    <property type="entry name" value="Cupredoxins"/>
    <property type="match status" value="3"/>
</dbReference>
<feature type="signal peptide" evidence="7">
    <location>
        <begin position="1"/>
        <end position="19"/>
    </location>
</feature>
<dbReference type="GO" id="GO:0005507">
    <property type="term" value="F:copper ion binding"/>
    <property type="evidence" value="ECO:0007669"/>
    <property type="project" value="InterPro"/>
</dbReference>
<evidence type="ECO:0000259" key="8">
    <source>
        <dbReference type="PROSITE" id="PS51212"/>
    </source>
</evidence>
<dbReference type="Gene3D" id="2.60.40.420">
    <property type="entry name" value="Cupredoxins - blue copper proteins"/>
    <property type="match status" value="3"/>
</dbReference>
<dbReference type="InterPro" id="IPR001117">
    <property type="entry name" value="Cu-oxidase_2nd"/>
</dbReference>
<dbReference type="GO" id="GO:0004322">
    <property type="term" value="F:ferroxidase activity"/>
    <property type="evidence" value="ECO:0007669"/>
    <property type="project" value="TreeGrafter"/>
</dbReference>
<keyword evidence="2" id="KW-0479">Metal-binding</keyword>
<dbReference type="InterPro" id="IPR044130">
    <property type="entry name" value="CuRO_2_Fet3-like"/>
</dbReference>
<sequence>MRISVIAGLATFLPSLTRAVSSTDEYQDADTAQSGYLPNHNIDPTTLSTYAHAWTYTCNNQEYYNAKPLTYTPSQYTHELVIFASQKNIVRVIDGLSGELLFSRTLDPPFQASDSDCGDISPTIGITGTPVIDPTTDIMYFFSKGYQNAQTGPISTLAGQYKFYAVQIPALTNIPGYPIIIDNHFASNDPTRYFVGGTLLQRPGLVLVGNSIVAGFGGHCDNFNYTGMLVSVHKSTAIINDIQAMVASPGGPPEQNNINDPTGGKAGIWQGGMGLAVNGNSVYFATGNGVGAGVNKGKTPYSGKVYSSTLEQVVANFAVDPNTGKLTQTDWFEPFNFDTQLDGGDRDMASAGVALLDRTVFNAPGVGVNGIAVASGKDGIVYVMNADNLGGFYNGAGNPPDATLQQITIAGGSFYGGVASSPLDGGYLYFCPTGGPLYAYSYGLSSSGSPEFTLAGQIQLSPSNLACNGNPVVTSLNGESGTGVVWLSDVNNGVVAFQAVPVNGVLKQIPLGWASGRLSKYQRPAFGNRRVYTTEQNLLYAIAPLGGTVTTTPLSNPSTSTTSSKTSSSAASTTTSSEPSTSSAASSAASSTTSISVPSTSESSSTSPLSPTSSSQSLLSLTQSTSTTSSTLISSSFPSVTVSTTSMSTTSASSSATPSSSSSSSSSSIISTSTSSTTTSSTSTTSSASQSPTQTLNPLEPKTIADFNYIGCYIDLPDGTTRSLNSTKYAYDPMTLESCAANCTGYEYFGTEYGRECYCGYTLNPALSAVESSCNQACSGNATEICGTANRLSVYRSQVYIPPPPEPEHEAQSGNYSWQGCITETTSGPRALSALAYYNNSMTVEACVSACSAYLYAGVEYGRECYCGTVINAGSVAAPTTDCSFLCPGNALEYCGAGDRLDLYKKTGPLTSSSSSVASSTTSSIVISSTTSNTLISLTSSQLATSSSSIAPTSSSTIVTSTASSIATTSSKITTTSSTSIFTACSTIKTTSTTSAQATSTVNAKPILRTYDWTIGWVNAAPDGYTRAFVGINGVWPLPVIYANIGDTLKINVLNNLGNETTSMHFHGIHQGNTTFEDGASMVGQCPIAPGETFVYEFTLTQSGTYWYHAHVGGQYLDGFRGPLVVRDNTALANYGLISGEYTLSLTDLYHVEAPYLVNYYLSANNYNGAEPVPDSALINEAQNTKFTITPGETYMFHVVNMGALAGQFLQFDQHNMTIIEADGVYTQPYEVSQLFVAVAQRYTVLITAKPSNCQNFAIVSQFLTDMFDSSITPAGQQPTCTAYLVYNPAAPLPAPFTLNVQPWDDTLLVPWDQQPLWNSSEVTYVYLTADFEQNDWGSNRAAMNGLSYMPQKVPTFFTALSAPAEYQKNPEIYGQVNPQVISYGAVVEIDLNNHDTRAHPFHLHGHQFQIIARAGDEPQWPGLYSTPAAPMRRDTVVVYPGVGVTLRFIADNPGIWLFHCHTEFHVEAGMTATFIEAPDVMVARQPYVPNSHKMACDSQGISRVGNAGGDSTNWLDLSNANTEANQTYYGALINPPAVNPYTGGAD</sequence>
<gene>
    <name evidence="9" type="ORF">L207DRAFT_471053</name>
</gene>
<evidence type="ECO:0000256" key="2">
    <source>
        <dbReference type="ARBA" id="ARBA00022723"/>
    </source>
</evidence>
<evidence type="ECO:0000256" key="5">
    <source>
        <dbReference type="ARBA" id="ARBA00023008"/>
    </source>
</evidence>
<evidence type="ECO:0000256" key="1">
    <source>
        <dbReference type="ARBA" id="ARBA00010609"/>
    </source>
</evidence>
<evidence type="ECO:0000256" key="6">
    <source>
        <dbReference type="SAM" id="MobiDB-lite"/>
    </source>
</evidence>
<dbReference type="PROSITE" id="PS00080">
    <property type="entry name" value="MULTICOPPER_OXIDASE2"/>
    <property type="match status" value="1"/>
</dbReference>
<dbReference type="PANTHER" id="PTHR11709:SF361">
    <property type="entry name" value="IRON TRANSPORT MULTICOPPER OXIDASE FET3"/>
    <property type="match status" value="1"/>
</dbReference>
<keyword evidence="4" id="KW-0560">Oxidoreductase</keyword>
<dbReference type="GO" id="GO:0033573">
    <property type="term" value="C:high-affinity iron permease complex"/>
    <property type="evidence" value="ECO:0007669"/>
    <property type="project" value="TreeGrafter"/>
</dbReference>
<dbReference type="InterPro" id="IPR011047">
    <property type="entry name" value="Quinoprotein_ADH-like_sf"/>
</dbReference>
<evidence type="ECO:0000313" key="10">
    <source>
        <dbReference type="Proteomes" id="UP000235786"/>
    </source>
</evidence>